<feature type="compositionally biased region" description="Low complexity" evidence="1">
    <location>
        <begin position="234"/>
        <end position="244"/>
    </location>
</feature>
<reference evidence="2" key="1">
    <citation type="journal article" date="2014" name="Int. J. Syst. Evol. Microbiol.">
        <title>Complete genome sequence of Corynebacterium casei LMG S-19264T (=DSM 44701T), isolated from a smear-ripened cheese.</title>
        <authorList>
            <consortium name="US DOE Joint Genome Institute (JGI-PGF)"/>
            <person name="Walter F."/>
            <person name="Albersmeier A."/>
            <person name="Kalinowski J."/>
            <person name="Ruckert C."/>
        </authorList>
    </citation>
    <scope>NUCLEOTIDE SEQUENCE</scope>
    <source>
        <strain evidence="2">VKM Ac-1447</strain>
    </source>
</reference>
<dbReference type="AlphaFoldDB" id="A0A9W6HFM9"/>
<accession>A0A9W6HFM9</accession>
<proteinExistence type="predicted"/>
<reference evidence="2" key="2">
    <citation type="submission" date="2023-01" db="EMBL/GenBank/DDBJ databases">
        <authorList>
            <person name="Sun Q."/>
            <person name="Evtushenko L."/>
        </authorList>
    </citation>
    <scope>NUCLEOTIDE SEQUENCE</scope>
    <source>
        <strain evidence="2">VKM Ac-1447</strain>
    </source>
</reference>
<feature type="region of interest" description="Disordered" evidence="1">
    <location>
        <begin position="228"/>
        <end position="250"/>
    </location>
</feature>
<evidence type="ECO:0000313" key="2">
    <source>
        <dbReference type="EMBL" id="GLJ79596.1"/>
    </source>
</evidence>
<organism evidence="2 3">
    <name type="scientific">Microbacterium imperiale</name>
    <dbReference type="NCBI Taxonomy" id="33884"/>
    <lineage>
        <taxon>Bacteria</taxon>
        <taxon>Bacillati</taxon>
        <taxon>Actinomycetota</taxon>
        <taxon>Actinomycetes</taxon>
        <taxon>Micrococcales</taxon>
        <taxon>Microbacteriaceae</taxon>
        <taxon>Microbacterium</taxon>
    </lineage>
</organism>
<dbReference type="Proteomes" id="UP001142317">
    <property type="component" value="Unassembled WGS sequence"/>
</dbReference>
<gene>
    <name evidence="2" type="ORF">GCM10017586_12780</name>
</gene>
<sequence length="250" mass="27600">MQITARDERLFEWLREVRLADAEALRWALAAADGRSEPVTARRAQQWIARGVEAGVIEKARPIFRDGSVVWLSHAISGRAAPNLFRATTRHEVAVSAISARFMAAGYAWSRDRQPASTREHAADGIARRGERVERVEVELTAKTLARYQSILLGHARWLTEGVKRVVYVGTAAAMRAVSREADKWVHPAVRDRLVTVAALDERGHIEGSLDALWASSTDDLTAGQVVEEQTREAPPTLAAPTLPVWGGRD</sequence>
<evidence type="ECO:0000313" key="3">
    <source>
        <dbReference type="Proteomes" id="UP001142317"/>
    </source>
</evidence>
<protein>
    <submittedName>
        <fullName evidence="2">Uncharacterized protein</fullName>
    </submittedName>
</protein>
<name>A0A9W6HFM9_9MICO</name>
<evidence type="ECO:0000256" key="1">
    <source>
        <dbReference type="SAM" id="MobiDB-lite"/>
    </source>
</evidence>
<keyword evidence="3" id="KW-1185">Reference proteome</keyword>
<comment type="caution">
    <text evidence="2">The sequence shown here is derived from an EMBL/GenBank/DDBJ whole genome shotgun (WGS) entry which is preliminary data.</text>
</comment>
<dbReference type="EMBL" id="BSEO01000004">
    <property type="protein sequence ID" value="GLJ79596.1"/>
    <property type="molecule type" value="Genomic_DNA"/>
</dbReference>